<reference evidence="5" key="1">
    <citation type="submission" date="2021-02" db="EMBL/GenBank/DDBJ databases">
        <title>Genome sequence Cadophora malorum strain M34.</title>
        <authorList>
            <person name="Stefanovic E."/>
            <person name="Vu D."/>
            <person name="Scully C."/>
            <person name="Dijksterhuis J."/>
            <person name="Roader J."/>
            <person name="Houbraken J."/>
        </authorList>
    </citation>
    <scope>NUCLEOTIDE SEQUENCE</scope>
    <source>
        <strain evidence="5">M34</strain>
    </source>
</reference>
<feature type="active site" description="Charge relay system" evidence="3">
    <location>
        <position position="213"/>
    </location>
</feature>
<dbReference type="PANTHER" id="PTHR46072:SF6">
    <property type="entry name" value="AMIDASE, PUTATIVE (AFU_ORTHOLOGUE AFUA_1G14530)-RELATED"/>
    <property type="match status" value="1"/>
</dbReference>
<dbReference type="Pfam" id="PF01425">
    <property type="entry name" value="Amidase"/>
    <property type="match status" value="1"/>
</dbReference>
<dbReference type="InterPro" id="IPR036928">
    <property type="entry name" value="AS_sf"/>
</dbReference>
<feature type="active site" description="Acyl-ester intermediate" evidence="3">
    <location>
        <position position="237"/>
    </location>
</feature>
<comment type="similarity">
    <text evidence="1">Belongs to the amidase family.</text>
</comment>
<evidence type="ECO:0000256" key="2">
    <source>
        <dbReference type="ARBA" id="ARBA00022801"/>
    </source>
</evidence>
<sequence length="562" mass="61707">MSISETVATDTWVQIAQKKREEQQSRIPREWKIPTPTGVFRPLDVIEDSGLMSAEEIEWTNPDKDATTTLELISSGNVTTEQLITAFCKRAAIAQAATNCLTEITFTEAIQRAKELDEHFKRTGQLFGPFHGLPLSVKDHMDVKGLDSSAGISSLCFDPAKDNSKLVQVLIDNGAIVIAKTNVPQTCLTADSINQVFGRTLNPYNSSFGASGSSGGEGALISMGGSLLGLGSDGAGSIRMPAAASGIVGYKPSGYRLPTDGRAMFGDGIIGITILGPVPVFGFMGRSVRDMRVASKLVCDQKLWEVDPFIYPSPWLGITIARPRIGVWKMDAPNAYLHLHAPVKRGFLVAQDRLRRAGIELVDFNAPDVSHVWETGREWLEIQGLYNLRRYLENEPYTQSVLNTGIMIPAKPDPPLTVEYLHDLNKRIGRLAYEMTIAWMASGKAIDALLWVAAPHTALPFDEWTDTTYTSMFNAIDWPAITLPLNMFSDKNLDLKEEVTPYNELDAKIQNIYDPEAFDGLPLAVQLIGRRFEDERLLAVAEEIHPILVGSGAVALDAHPLL</sequence>
<proteinExistence type="inferred from homology"/>
<dbReference type="AlphaFoldDB" id="A0A8H7T307"/>
<comment type="caution">
    <text evidence="5">The sequence shown here is derived from an EMBL/GenBank/DDBJ whole genome shotgun (WGS) entry which is preliminary data.</text>
</comment>
<feature type="domain" description="Amidase" evidence="4">
    <location>
        <begin position="83"/>
        <end position="538"/>
    </location>
</feature>
<feature type="active site" description="Charge relay system" evidence="3">
    <location>
        <position position="138"/>
    </location>
</feature>
<evidence type="ECO:0000313" key="5">
    <source>
        <dbReference type="EMBL" id="KAG4411458.1"/>
    </source>
</evidence>
<dbReference type="Gene3D" id="3.90.1300.10">
    <property type="entry name" value="Amidase signature (AS) domain"/>
    <property type="match status" value="1"/>
</dbReference>
<gene>
    <name evidence="5" type="ORF">IFR04_015412</name>
</gene>
<evidence type="ECO:0000256" key="3">
    <source>
        <dbReference type="PIRSR" id="PIRSR001221-1"/>
    </source>
</evidence>
<dbReference type="Proteomes" id="UP000664132">
    <property type="component" value="Unassembled WGS sequence"/>
</dbReference>
<dbReference type="SUPFAM" id="SSF75304">
    <property type="entry name" value="Amidase signature (AS) enzymes"/>
    <property type="match status" value="1"/>
</dbReference>
<accession>A0A8H7T307</accession>
<name>A0A8H7T307_9HELO</name>
<dbReference type="InterPro" id="IPR023631">
    <property type="entry name" value="Amidase_dom"/>
</dbReference>
<evidence type="ECO:0000259" key="4">
    <source>
        <dbReference type="Pfam" id="PF01425"/>
    </source>
</evidence>
<dbReference type="GO" id="GO:0016787">
    <property type="term" value="F:hydrolase activity"/>
    <property type="evidence" value="ECO:0007669"/>
    <property type="project" value="UniProtKB-KW"/>
</dbReference>
<evidence type="ECO:0000256" key="1">
    <source>
        <dbReference type="ARBA" id="ARBA00009199"/>
    </source>
</evidence>
<dbReference type="PIRSF" id="PIRSF001221">
    <property type="entry name" value="Amidase_fungi"/>
    <property type="match status" value="1"/>
</dbReference>
<dbReference type="PANTHER" id="PTHR46072">
    <property type="entry name" value="AMIDASE-RELATED-RELATED"/>
    <property type="match status" value="1"/>
</dbReference>
<dbReference type="EMBL" id="JAFJYH010000474">
    <property type="protein sequence ID" value="KAG4411458.1"/>
    <property type="molecule type" value="Genomic_DNA"/>
</dbReference>
<keyword evidence="6" id="KW-1185">Reference proteome</keyword>
<organism evidence="5 6">
    <name type="scientific">Cadophora malorum</name>
    <dbReference type="NCBI Taxonomy" id="108018"/>
    <lineage>
        <taxon>Eukaryota</taxon>
        <taxon>Fungi</taxon>
        <taxon>Dikarya</taxon>
        <taxon>Ascomycota</taxon>
        <taxon>Pezizomycotina</taxon>
        <taxon>Leotiomycetes</taxon>
        <taxon>Helotiales</taxon>
        <taxon>Ploettnerulaceae</taxon>
        <taxon>Cadophora</taxon>
    </lineage>
</organism>
<evidence type="ECO:0000313" key="6">
    <source>
        <dbReference type="Proteomes" id="UP000664132"/>
    </source>
</evidence>
<protein>
    <recommendedName>
        <fullName evidence="4">Amidase domain-containing protein</fullName>
    </recommendedName>
</protein>
<keyword evidence="2" id="KW-0378">Hydrolase</keyword>
<dbReference type="OrthoDB" id="6428749at2759"/>